<keyword evidence="1" id="KW-1133">Transmembrane helix</keyword>
<protein>
    <submittedName>
        <fullName evidence="2">Uncharacterized protein</fullName>
    </submittedName>
</protein>
<feature type="transmembrane region" description="Helical" evidence="1">
    <location>
        <begin position="20"/>
        <end position="41"/>
    </location>
</feature>
<name>D4F7J8_EDWTA</name>
<accession>D4F7J8</accession>
<keyword evidence="1" id="KW-0812">Transmembrane</keyword>
<dbReference type="HOGENOM" id="CLU_2769277_0_0_6"/>
<reference evidence="2 3" key="1">
    <citation type="submission" date="2010-02" db="EMBL/GenBank/DDBJ databases">
        <authorList>
            <person name="Weinstock G."/>
            <person name="Sodergren E."/>
            <person name="Clifton S."/>
            <person name="Fulton L."/>
            <person name="Fulton B."/>
            <person name="Courtney L."/>
            <person name="Fronick C."/>
            <person name="Harrison M."/>
            <person name="Strong C."/>
            <person name="Farmer C."/>
            <person name="Delahaunty K."/>
            <person name="Markovic C."/>
            <person name="Hall O."/>
            <person name="Minx P."/>
            <person name="Tomlinson C."/>
            <person name="Mitreva M."/>
            <person name="Nelson J."/>
            <person name="Hou S."/>
            <person name="Wollam A."/>
            <person name="Pepin K.H."/>
            <person name="Johnson M."/>
            <person name="Bhonagiri V."/>
            <person name="Zhang X."/>
            <person name="Suruliraj S."/>
            <person name="Warren W."/>
            <person name="Chinwalla A."/>
            <person name="Mardis E.R."/>
            <person name="Wilson R.K."/>
        </authorList>
    </citation>
    <scope>NUCLEOTIDE SEQUENCE [LARGE SCALE GENOMIC DNA]</scope>
    <source>
        <strain evidence="2 3">ATCC 23685</strain>
    </source>
</reference>
<keyword evidence="1" id="KW-0472">Membrane</keyword>
<evidence type="ECO:0000256" key="1">
    <source>
        <dbReference type="SAM" id="Phobius"/>
    </source>
</evidence>
<sequence>MVIPSPECRQRFLLTLINKIVNSMFVNKILFILYLGCAAFWRRLHGRCATVCIFVGARLPLAGDPVSEV</sequence>
<dbReference type="Proteomes" id="UP000003692">
    <property type="component" value="Unassembled WGS sequence"/>
</dbReference>
<dbReference type="EMBL" id="ADGK01000234">
    <property type="protein sequence ID" value="EFE22260.1"/>
    <property type="molecule type" value="Genomic_DNA"/>
</dbReference>
<evidence type="ECO:0000313" key="3">
    <source>
        <dbReference type="Proteomes" id="UP000003692"/>
    </source>
</evidence>
<proteinExistence type="predicted"/>
<dbReference type="AlphaFoldDB" id="D4F7J8"/>
<comment type="caution">
    <text evidence="2">The sequence shown here is derived from an EMBL/GenBank/DDBJ whole genome shotgun (WGS) entry which is preliminary data.</text>
</comment>
<evidence type="ECO:0000313" key="2">
    <source>
        <dbReference type="EMBL" id="EFE22260.1"/>
    </source>
</evidence>
<organism evidence="2 3">
    <name type="scientific">Edwardsiella tarda ATCC 23685</name>
    <dbReference type="NCBI Taxonomy" id="500638"/>
    <lineage>
        <taxon>Bacteria</taxon>
        <taxon>Pseudomonadati</taxon>
        <taxon>Pseudomonadota</taxon>
        <taxon>Gammaproteobacteria</taxon>
        <taxon>Enterobacterales</taxon>
        <taxon>Hafniaceae</taxon>
        <taxon>Edwardsiella</taxon>
    </lineage>
</organism>
<gene>
    <name evidence="2" type="ORF">EDWATA_02734</name>
</gene>